<organism evidence="2 3">
    <name type="scientific">Asanoa iriomotensis</name>
    <dbReference type="NCBI Taxonomy" id="234613"/>
    <lineage>
        <taxon>Bacteria</taxon>
        <taxon>Bacillati</taxon>
        <taxon>Actinomycetota</taxon>
        <taxon>Actinomycetes</taxon>
        <taxon>Micromonosporales</taxon>
        <taxon>Micromonosporaceae</taxon>
        <taxon>Asanoa</taxon>
    </lineage>
</organism>
<reference evidence="2 3" key="1">
    <citation type="submission" date="2021-01" db="EMBL/GenBank/DDBJ databases">
        <title>Whole genome shotgun sequence of Asanoa iriomotensis NBRC 100142.</title>
        <authorList>
            <person name="Komaki H."/>
            <person name="Tamura T."/>
        </authorList>
    </citation>
    <scope>NUCLEOTIDE SEQUENCE [LARGE SCALE GENOMIC DNA]</scope>
    <source>
        <strain evidence="2 3">NBRC 100142</strain>
    </source>
</reference>
<feature type="region of interest" description="Disordered" evidence="1">
    <location>
        <begin position="41"/>
        <end position="81"/>
    </location>
</feature>
<name>A0ABQ4C0E5_9ACTN</name>
<feature type="region of interest" description="Disordered" evidence="1">
    <location>
        <begin position="99"/>
        <end position="136"/>
    </location>
</feature>
<protein>
    <submittedName>
        <fullName evidence="2">Uncharacterized protein</fullName>
    </submittedName>
</protein>
<evidence type="ECO:0000313" key="2">
    <source>
        <dbReference type="EMBL" id="GIF56244.1"/>
    </source>
</evidence>
<dbReference type="EMBL" id="BONC01000013">
    <property type="protein sequence ID" value="GIF56244.1"/>
    <property type="molecule type" value="Genomic_DNA"/>
</dbReference>
<dbReference type="Proteomes" id="UP000624325">
    <property type="component" value="Unassembled WGS sequence"/>
</dbReference>
<evidence type="ECO:0000313" key="3">
    <source>
        <dbReference type="Proteomes" id="UP000624325"/>
    </source>
</evidence>
<proteinExistence type="predicted"/>
<keyword evidence="3" id="KW-1185">Reference proteome</keyword>
<sequence length="162" mass="16614">MALVSASAPKALRFARLSWSPEPSTAIGSCAEVRRAARARFAAPAAGLASEPKSWTTAEPSEDGAFGSTSPTESRRRREVATDDRPWLLLAFDNGGAAAGEAASRPLGSSGAESSETPGGPRPPAASRAPRPRDADDAGVVGVFATTAFFVAAEEAAFAARR</sequence>
<evidence type="ECO:0000256" key="1">
    <source>
        <dbReference type="SAM" id="MobiDB-lite"/>
    </source>
</evidence>
<comment type="caution">
    <text evidence="2">The sequence shown here is derived from an EMBL/GenBank/DDBJ whole genome shotgun (WGS) entry which is preliminary data.</text>
</comment>
<gene>
    <name evidence="2" type="ORF">Air01nite_23390</name>
</gene>
<accession>A0ABQ4C0E5</accession>